<dbReference type="InterPro" id="IPR051468">
    <property type="entry name" value="Fungal_SecMetab_SDRs"/>
</dbReference>
<dbReference type="AlphaFoldDB" id="A0A6G1QC01"/>
<dbReference type="GO" id="GO:0005737">
    <property type="term" value="C:cytoplasm"/>
    <property type="evidence" value="ECO:0007669"/>
    <property type="project" value="TreeGrafter"/>
</dbReference>
<evidence type="ECO:0000313" key="2">
    <source>
        <dbReference type="EMBL" id="KAF3700072.1"/>
    </source>
</evidence>
<proteinExistence type="inferred from homology"/>
<dbReference type="GO" id="GO:0016491">
    <property type="term" value="F:oxidoreductase activity"/>
    <property type="evidence" value="ECO:0007669"/>
    <property type="project" value="TreeGrafter"/>
</dbReference>
<dbReference type="Gene3D" id="3.40.50.720">
    <property type="entry name" value="NAD(P)-binding Rossmann-like Domain"/>
    <property type="match status" value="1"/>
</dbReference>
<dbReference type="InterPro" id="IPR002347">
    <property type="entry name" value="SDR_fam"/>
</dbReference>
<dbReference type="EMBL" id="CM015726">
    <property type="protein sequence ID" value="KAF3700072.1"/>
    <property type="molecule type" value="Genomic_DNA"/>
</dbReference>
<comment type="similarity">
    <text evidence="1">Belongs to the short-chain dehydrogenases/reductases (SDR) family.</text>
</comment>
<gene>
    <name evidence="2" type="ORF">EXN66_Car015759</name>
</gene>
<organism evidence="2 3">
    <name type="scientific">Channa argus</name>
    <name type="common">Northern snakehead</name>
    <name type="synonym">Ophicephalus argus</name>
    <dbReference type="NCBI Taxonomy" id="215402"/>
    <lineage>
        <taxon>Eukaryota</taxon>
        <taxon>Metazoa</taxon>
        <taxon>Chordata</taxon>
        <taxon>Craniata</taxon>
        <taxon>Vertebrata</taxon>
        <taxon>Euteleostomi</taxon>
        <taxon>Actinopterygii</taxon>
        <taxon>Neopterygii</taxon>
        <taxon>Teleostei</taxon>
        <taxon>Neoteleostei</taxon>
        <taxon>Acanthomorphata</taxon>
        <taxon>Anabantaria</taxon>
        <taxon>Anabantiformes</taxon>
        <taxon>Channoidei</taxon>
        <taxon>Channidae</taxon>
        <taxon>Channa</taxon>
    </lineage>
</organism>
<dbReference type="SUPFAM" id="SSF51735">
    <property type="entry name" value="NAD(P)-binding Rossmann-fold domains"/>
    <property type="match status" value="1"/>
</dbReference>
<reference evidence="3" key="2">
    <citation type="submission" date="2019-02" db="EMBL/GenBank/DDBJ databases">
        <title>Opniocepnalus argus Var Kimnra genome.</title>
        <authorList>
            <person name="Zhou C."/>
            <person name="Xiao S."/>
        </authorList>
    </citation>
    <scope>NUCLEOTIDE SEQUENCE [LARGE SCALE GENOMIC DNA]</scope>
</reference>
<sequence>MAAHSISILITGANRGLGLEMVKQMIETAQPVKNLFACCRDPDGPKSEVKVSTSYLNFLPYIMHRNDACDHDSIKQAAKQVYSVTGAGGLNLLINNAGILFRDNVQTTTPENMQDTFNTNVLAPVLITQEFTPLLRTASKASMIPGMSCRKAAVINISALLASFESVKRTYNFLPALSYRISKASLNMLTVCAAEELKKDGILFAALHPGWVRTDMGGEGGDIDAQESVKGMLAVMTSLSERENGAFLDYQGKTLPW</sequence>
<name>A0A6G1QC01_CHAAH</name>
<dbReference type="Proteomes" id="UP000503349">
    <property type="component" value="Chromosome 15"/>
</dbReference>
<protein>
    <submittedName>
        <fullName evidence="2">Carbonyl reductase [NADPH] 1</fullName>
    </submittedName>
</protein>
<dbReference type="CDD" id="cd05325">
    <property type="entry name" value="carb_red_sniffer_like_SDR_c"/>
    <property type="match status" value="1"/>
</dbReference>
<dbReference type="PRINTS" id="PR00080">
    <property type="entry name" value="SDRFAMILY"/>
</dbReference>
<dbReference type="PANTHER" id="PTHR43544">
    <property type="entry name" value="SHORT-CHAIN DEHYDROGENASE/REDUCTASE"/>
    <property type="match status" value="1"/>
</dbReference>
<dbReference type="Pfam" id="PF00106">
    <property type="entry name" value="adh_short"/>
    <property type="match status" value="1"/>
</dbReference>
<accession>A0A6G1QC01</accession>
<reference evidence="2 3" key="1">
    <citation type="submission" date="2019-02" db="EMBL/GenBank/DDBJ databases">
        <title>Opniocepnalus argus genome.</title>
        <authorList>
            <person name="Zhou C."/>
            <person name="Xiao S."/>
        </authorList>
    </citation>
    <scope>NUCLEOTIDE SEQUENCE [LARGE SCALE GENOMIC DNA]</scope>
    <source>
        <strain evidence="2">OARG1902GOOAL</strain>
        <tissue evidence="2">Muscle</tissue>
    </source>
</reference>
<evidence type="ECO:0000313" key="3">
    <source>
        <dbReference type="Proteomes" id="UP000503349"/>
    </source>
</evidence>
<dbReference type="PRINTS" id="PR00081">
    <property type="entry name" value="GDHRDH"/>
</dbReference>
<evidence type="ECO:0000256" key="1">
    <source>
        <dbReference type="RuleBase" id="RU000363"/>
    </source>
</evidence>
<dbReference type="PANTHER" id="PTHR43544:SF33">
    <property type="entry name" value="C-FACTOR"/>
    <property type="match status" value="1"/>
</dbReference>
<dbReference type="InterPro" id="IPR036291">
    <property type="entry name" value="NAD(P)-bd_dom_sf"/>
</dbReference>
<keyword evidence="3" id="KW-1185">Reference proteome</keyword>